<protein>
    <submittedName>
        <fullName evidence="1">Uncharacterized protein</fullName>
    </submittedName>
</protein>
<evidence type="ECO:0000313" key="2">
    <source>
        <dbReference type="Proteomes" id="UP000053105"/>
    </source>
</evidence>
<dbReference type="Proteomes" id="UP000053105">
    <property type="component" value="Unassembled WGS sequence"/>
</dbReference>
<reference evidence="1 2" key="1">
    <citation type="submission" date="2015-07" db="EMBL/GenBank/DDBJ databases">
        <title>The genome of Melipona quadrifasciata.</title>
        <authorList>
            <person name="Pan H."/>
            <person name="Kapheim K."/>
        </authorList>
    </citation>
    <scope>NUCLEOTIDE SEQUENCE [LARGE SCALE GENOMIC DNA]</scope>
    <source>
        <strain evidence="1">0111107301</strain>
        <tissue evidence="1">Whole body</tissue>
    </source>
</reference>
<gene>
    <name evidence="1" type="ORF">WN51_09138</name>
</gene>
<name>A0A0M9A9N5_9HYME</name>
<proteinExistence type="predicted"/>
<organism evidence="1 2">
    <name type="scientific">Melipona quadrifasciata</name>
    <dbReference type="NCBI Taxonomy" id="166423"/>
    <lineage>
        <taxon>Eukaryota</taxon>
        <taxon>Metazoa</taxon>
        <taxon>Ecdysozoa</taxon>
        <taxon>Arthropoda</taxon>
        <taxon>Hexapoda</taxon>
        <taxon>Insecta</taxon>
        <taxon>Pterygota</taxon>
        <taxon>Neoptera</taxon>
        <taxon>Endopterygota</taxon>
        <taxon>Hymenoptera</taxon>
        <taxon>Apocrita</taxon>
        <taxon>Aculeata</taxon>
        <taxon>Apoidea</taxon>
        <taxon>Anthophila</taxon>
        <taxon>Apidae</taxon>
        <taxon>Melipona</taxon>
    </lineage>
</organism>
<dbReference type="EMBL" id="KQ435713">
    <property type="protein sequence ID" value="KOX79336.1"/>
    <property type="molecule type" value="Genomic_DNA"/>
</dbReference>
<dbReference type="AlphaFoldDB" id="A0A0M9A9N5"/>
<keyword evidence="2" id="KW-1185">Reference proteome</keyword>
<accession>A0A0M9A9N5</accession>
<evidence type="ECO:0000313" key="1">
    <source>
        <dbReference type="EMBL" id="KOX79336.1"/>
    </source>
</evidence>
<sequence length="97" mass="11100">MDHPVILTSLGVLIEQIFLLVKHTKNKILDQLENTLLIDIDELLKTTDKEKRAGDKTSCRDDMRPVLITLYALSTMWYDLTRNLNSAIAPRGTKPYT</sequence>